<dbReference type="InterPro" id="IPR003096">
    <property type="entry name" value="SM22_calponin"/>
</dbReference>
<feature type="transmembrane region" description="Helical" evidence="6">
    <location>
        <begin position="457"/>
        <end position="478"/>
    </location>
</feature>
<feature type="domain" description="Calponin-homology (CH)" evidence="7">
    <location>
        <begin position="1051"/>
        <end position="1156"/>
    </location>
</feature>
<dbReference type="eggNOG" id="KOG2046">
    <property type="taxonomic scope" value="Eukaryota"/>
</dbReference>
<dbReference type="InterPro" id="IPR007632">
    <property type="entry name" value="Anoctamin"/>
</dbReference>
<keyword evidence="9" id="KW-1185">Reference proteome</keyword>
<dbReference type="EnsemblProtists" id="Phyra84424">
    <property type="protein sequence ID" value="Phyra84424"/>
    <property type="gene ID" value="Phyra84424"/>
</dbReference>
<feature type="transmembrane region" description="Helical" evidence="6">
    <location>
        <begin position="797"/>
        <end position="815"/>
    </location>
</feature>
<feature type="transmembrane region" description="Helical" evidence="6">
    <location>
        <begin position="266"/>
        <end position="283"/>
    </location>
</feature>
<dbReference type="GO" id="GO:1902476">
    <property type="term" value="P:chloride transmembrane transport"/>
    <property type="evidence" value="ECO:0000318"/>
    <property type="project" value="GO_Central"/>
</dbReference>
<feature type="region of interest" description="Disordered" evidence="5">
    <location>
        <begin position="1382"/>
        <end position="1406"/>
    </location>
</feature>
<evidence type="ECO:0000313" key="8">
    <source>
        <dbReference type="EnsemblProtists" id="Phyra84424"/>
    </source>
</evidence>
<protein>
    <recommendedName>
        <fullName evidence="7">Calponin-homology (CH) domain-containing protein</fullName>
    </recommendedName>
</protein>
<name>H3H261_PHYRM</name>
<evidence type="ECO:0000256" key="6">
    <source>
        <dbReference type="SAM" id="Phobius"/>
    </source>
</evidence>
<organism evidence="8 9">
    <name type="scientific">Phytophthora ramorum</name>
    <name type="common">Sudden oak death agent</name>
    <dbReference type="NCBI Taxonomy" id="164328"/>
    <lineage>
        <taxon>Eukaryota</taxon>
        <taxon>Sar</taxon>
        <taxon>Stramenopiles</taxon>
        <taxon>Oomycota</taxon>
        <taxon>Peronosporomycetes</taxon>
        <taxon>Peronosporales</taxon>
        <taxon>Peronosporaceae</taxon>
        <taxon>Phytophthora</taxon>
    </lineage>
</organism>
<feature type="transmembrane region" description="Helical" evidence="6">
    <location>
        <begin position="684"/>
        <end position="707"/>
    </location>
</feature>
<evidence type="ECO:0000256" key="5">
    <source>
        <dbReference type="SAM" id="MobiDB-lite"/>
    </source>
</evidence>
<reference evidence="9" key="1">
    <citation type="journal article" date="2006" name="Science">
        <title>Phytophthora genome sequences uncover evolutionary origins and mechanisms of pathogenesis.</title>
        <authorList>
            <person name="Tyler B.M."/>
            <person name="Tripathy S."/>
            <person name="Zhang X."/>
            <person name="Dehal P."/>
            <person name="Jiang R.H."/>
            <person name="Aerts A."/>
            <person name="Arredondo F.D."/>
            <person name="Baxter L."/>
            <person name="Bensasson D."/>
            <person name="Beynon J.L."/>
            <person name="Chapman J."/>
            <person name="Damasceno C.M."/>
            <person name="Dorrance A.E."/>
            <person name="Dou D."/>
            <person name="Dickerman A.W."/>
            <person name="Dubchak I.L."/>
            <person name="Garbelotto M."/>
            <person name="Gijzen M."/>
            <person name="Gordon S.G."/>
            <person name="Govers F."/>
            <person name="Grunwald N.J."/>
            <person name="Huang W."/>
            <person name="Ivors K.L."/>
            <person name="Jones R.W."/>
            <person name="Kamoun S."/>
            <person name="Krampis K."/>
            <person name="Lamour K.H."/>
            <person name="Lee M.K."/>
            <person name="McDonald W.H."/>
            <person name="Medina M."/>
            <person name="Meijer H.J."/>
            <person name="Nordberg E.K."/>
            <person name="Maclean D.J."/>
            <person name="Ospina-Giraldo M.D."/>
            <person name="Morris P.F."/>
            <person name="Phuntumart V."/>
            <person name="Putnam N.H."/>
            <person name="Rash S."/>
            <person name="Rose J.K."/>
            <person name="Sakihama Y."/>
            <person name="Salamov A.A."/>
            <person name="Savidor A."/>
            <person name="Scheuring C.F."/>
            <person name="Smith B.M."/>
            <person name="Sobral B.W."/>
            <person name="Terry A."/>
            <person name="Torto-Alalibo T.A."/>
            <person name="Win J."/>
            <person name="Xu Z."/>
            <person name="Zhang H."/>
            <person name="Grigoriev I.V."/>
            <person name="Rokhsar D.S."/>
            <person name="Boore J.L."/>
        </authorList>
    </citation>
    <scope>NUCLEOTIDE SEQUENCE [LARGE SCALE GENOMIC DNA]</scope>
    <source>
        <strain evidence="9">Pr102</strain>
    </source>
</reference>
<feature type="transmembrane region" description="Helical" evidence="6">
    <location>
        <begin position="549"/>
        <end position="571"/>
    </location>
</feature>
<dbReference type="InterPro" id="IPR036872">
    <property type="entry name" value="CH_dom_sf"/>
</dbReference>
<dbReference type="Pfam" id="PF04547">
    <property type="entry name" value="Anoctamin"/>
    <property type="match status" value="1"/>
</dbReference>
<evidence type="ECO:0000256" key="2">
    <source>
        <dbReference type="ARBA" id="ARBA00022692"/>
    </source>
</evidence>
<dbReference type="VEuPathDB" id="FungiDB:KRP23_13452"/>
<evidence type="ECO:0000313" key="9">
    <source>
        <dbReference type="Proteomes" id="UP000005238"/>
    </source>
</evidence>
<feature type="domain" description="Calponin-homology (CH)" evidence="7">
    <location>
        <begin position="1311"/>
        <end position="1406"/>
    </location>
</feature>
<dbReference type="InParanoid" id="H3H261"/>
<dbReference type="GO" id="GO:0005254">
    <property type="term" value="F:chloride channel activity"/>
    <property type="evidence" value="ECO:0000318"/>
    <property type="project" value="GO_Central"/>
</dbReference>
<keyword evidence="4 6" id="KW-0472">Membrane</keyword>
<dbReference type="GO" id="GO:0016020">
    <property type="term" value="C:membrane"/>
    <property type="evidence" value="ECO:0007669"/>
    <property type="project" value="UniProtKB-SubCell"/>
</dbReference>
<dbReference type="VEuPathDB" id="FungiDB:KRP22_1118"/>
<dbReference type="EMBL" id="DS566110">
    <property type="status" value="NOT_ANNOTATED_CDS"/>
    <property type="molecule type" value="Genomic_DNA"/>
</dbReference>
<dbReference type="VEuPathDB" id="FungiDB:KRP23_1521"/>
<dbReference type="SUPFAM" id="SSF47576">
    <property type="entry name" value="Calponin-homology domain, CH-domain"/>
    <property type="match status" value="2"/>
</dbReference>
<evidence type="ECO:0000256" key="3">
    <source>
        <dbReference type="ARBA" id="ARBA00022989"/>
    </source>
</evidence>
<dbReference type="SMART" id="SM00033">
    <property type="entry name" value="CH"/>
    <property type="match status" value="2"/>
</dbReference>
<feature type="transmembrane region" description="Helical" evidence="6">
    <location>
        <begin position="407"/>
        <end position="429"/>
    </location>
</feature>
<dbReference type="PANTHER" id="PTHR12308:SF73">
    <property type="entry name" value="ANOCTAMIN"/>
    <property type="match status" value="1"/>
</dbReference>
<dbReference type="PROSITE" id="PS50021">
    <property type="entry name" value="CH"/>
    <property type="match status" value="2"/>
</dbReference>
<dbReference type="VEuPathDB" id="FungiDB:KRP22_1119"/>
<keyword evidence="2 6" id="KW-0812">Transmembrane</keyword>
<reference evidence="8" key="2">
    <citation type="submission" date="2015-06" db="UniProtKB">
        <authorList>
            <consortium name="EnsemblProtists"/>
        </authorList>
    </citation>
    <scope>IDENTIFICATION</scope>
    <source>
        <strain evidence="8">Pr102</strain>
    </source>
</reference>
<evidence type="ECO:0000259" key="7">
    <source>
        <dbReference type="PROSITE" id="PS50021"/>
    </source>
</evidence>
<dbReference type="Pfam" id="PF00307">
    <property type="entry name" value="CH"/>
    <property type="match status" value="2"/>
</dbReference>
<feature type="transmembrane region" description="Helical" evidence="6">
    <location>
        <begin position="737"/>
        <end position="755"/>
    </location>
</feature>
<accession>H3H261</accession>
<comment type="subcellular location">
    <subcellularLocation>
        <location evidence="1">Membrane</location>
        <topology evidence="1">Multi-pass membrane protein</topology>
    </subcellularLocation>
</comment>
<feature type="region of interest" description="Disordered" evidence="5">
    <location>
        <begin position="609"/>
        <end position="632"/>
    </location>
</feature>
<dbReference type="HOGENOM" id="CLU_249999_0_0_1"/>
<feature type="transmembrane region" description="Helical" evidence="6">
    <location>
        <begin position="365"/>
        <end position="387"/>
    </location>
</feature>
<evidence type="ECO:0000256" key="4">
    <source>
        <dbReference type="ARBA" id="ARBA00023136"/>
    </source>
</evidence>
<evidence type="ECO:0000256" key="1">
    <source>
        <dbReference type="ARBA" id="ARBA00004141"/>
    </source>
</evidence>
<dbReference type="eggNOG" id="KOG2513">
    <property type="taxonomic scope" value="Eukaryota"/>
</dbReference>
<feature type="region of interest" description="Disordered" evidence="5">
    <location>
        <begin position="1250"/>
        <end position="1270"/>
    </location>
</feature>
<dbReference type="InterPro" id="IPR001715">
    <property type="entry name" value="CH_dom"/>
</dbReference>
<dbReference type="Gene3D" id="1.10.418.10">
    <property type="entry name" value="Calponin-like domain"/>
    <property type="match status" value="2"/>
</dbReference>
<dbReference type="PANTHER" id="PTHR12308">
    <property type="entry name" value="ANOCTAMIN"/>
    <property type="match status" value="1"/>
</dbReference>
<proteinExistence type="predicted"/>
<feature type="transmembrane region" description="Helical" evidence="6">
    <location>
        <begin position="289"/>
        <end position="309"/>
    </location>
</feature>
<dbReference type="InterPro" id="IPR049452">
    <property type="entry name" value="Anoctamin_TM"/>
</dbReference>
<dbReference type="Proteomes" id="UP000005238">
    <property type="component" value="Unassembled WGS sequence"/>
</dbReference>
<sequence length="1406" mass="157548">MEDDDLAPEVTPVPIAGLTQSRSERHLSAGAMSLALQDDQWTFESPVSPLPGQPLVVHPGTYRYLKGAELEGATYDFAIVTRRGSSIKKATTVDVDVAVDIGAGVEGRLIEKLVSSGLDVDVLEGDFSRVEADGKKASKYFVLLIRGNDEALSIYGRRLRFQTWLRSGNSREVDSVVQSSPIVTPAERIQVIDHIIRETAKITQDHPNVRSIFPVHDPATNRYLLKTFIGTQKLEFLSESFLQKVRAHFGEKVGYYFAFMDFYNKFLVPIALLGVLLTCLRGVMGTPMYMRVLVVWAILISVVWSYWFLKAWSRRNNELNHMWANDIETNTIVYRNPKFRGDAFVNPVTGLPDQYYPSWKRFPKYLAVVTFMVVQISIMMFVIAIWITAFEVLKVRYPDRGLFSAQWFYILGGGILYGLFVDIIQWSVIVTRAARMLTEWENWKTIEQFEKSMIRKLFLMDFLNYYTWFFLLAFVYVVPGAGDTITNFLNALIWKDPANCCFGPYMDRSGSYCDSCPPAWNELGVRETRCIPCRGWVTFDINHLDLETLFLTPIIITQLLNLLIAVAVPWIHRKHYKQRLRGTDRKVMAMVKAQGERRLLAEMSYRNEGSDNVRSNEATNQDNTTTARNSGNLAHLLNRSSARYLENSEREVELLNAKARAILFESEQENYDPYDDYHHMTVQFGFVVMFSMLWPLMPAACMIVNALKTRGDGFRLCRTNRRPFPRKASSIGEWHNMLHFIALTGVIVNIGLIFISTGAMEFYSPSCSKQISDAMGGDFSHFRFGPDFACFSLTTRMVMILVSEHLSLLLIWSFWKIIRSVPAKVQLDMLRQEYAFKSKLYERAAKETSATTASLTASAALPARGGSTNSLYTATVVSGPTTPVGVPQRGGAFPGSKEEKEPLLSTKRLAQAWDSTKSPHSNQDDVPTPEWCRSSWAAYSRPSACLVACGQRNGRGNSLWQQPAVVNLVVESRESICTSTWYRSASQYDMCEQATVRRLYREPHSPIEPLAHSKKQQLSSSMSIRAPVQPRGGGFGLDAELARKAAERYDYDMENEARAWLETISEMPIGDDFGEGLRDGVVLCSVANKINPGVVKRVETKSKMPFKLMENVSAFLKACRVMGVNEFDLFETVDLFELKDLGNVVRCIFALGRAVQRNYPQFQGPTLGVKESSKNQRVFTPDQLAGGKNIPAQQTLGSFRTMKRQTTSHSNNVMLGADAAQSGYRAPPPPPPPSAQKIEQLSRFRKADKLTTFDSQPEGEMSPTGKHVPTQEEVAATVAELSEDVDNTSLNGKTVSSSIPGLNSAAASTGPTAEEEAQAWIEAVLGESFLTGFGDSLKDGIMLCTLMNKIKPGLIPKIQSSSMPFKQMENVTSFLVGARRPQVHDGDRDVAGESVVDEAHGREHLQ</sequence>
<dbReference type="PRINTS" id="PR00888">
    <property type="entry name" value="SM22CALPONIN"/>
</dbReference>
<keyword evidence="3 6" id="KW-1133">Transmembrane helix</keyword>
<feature type="compositionally biased region" description="Polar residues" evidence="5">
    <location>
        <begin position="610"/>
        <end position="632"/>
    </location>
</feature>